<name>A0A5B7FLD0_PORTR</name>
<comment type="caution">
    <text evidence="1">The sequence shown here is derived from an EMBL/GenBank/DDBJ whole genome shotgun (WGS) entry which is preliminary data.</text>
</comment>
<evidence type="ECO:0000313" key="1">
    <source>
        <dbReference type="EMBL" id="MPC45983.1"/>
    </source>
</evidence>
<protein>
    <submittedName>
        <fullName evidence="1">Uncharacterized protein</fullName>
    </submittedName>
</protein>
<accession>A0A5B7FLD0</accession>
<proteinExistence type="predicted"/>
<sequence length="320" mass="35871">MQRNQLTRMTKEDFIESILAAPTANDRQLLEVTNKLHTLVTEVAELRKAVVAPDSGINKKISELQTQVGGYGTVDNKEARDRILEKAKQLKQDGREYEKIFIKKDAHLSIRKEWKRLHDAERSEKNQPENVGCVIHLDRKERKLYKHGVVKVWDELIFGESVILLQFEYRELRDVPMPMTVPTADLIPALCGWALDANHIINAAFNQSVSTPLYSRLAPSAKKPCLLQGVRRIEDAFCAPSTPRPTDVAASPPPLRAPRPAAPYLYSQDLCLWFSPLECSFKASKITSSLTKFNHLPPEGLPQVSAVIATAATADKPTKS</sequence>
<dbReference type="Proteomes" id="UP000324222">
    <property type="component" value="Unassembled WGS sequence"/>
</dbReference>
<dbReference type="AlphaFoldDB" id="A0A5B7FLD0"/>
<dbReference type="EMBL" id="VSRR010006982">
    <property type="protein sequence ID" value="MPC45983.1"/>
    <property type="molecule type" value="Genomic_DNA"/>
</dbReference>
<keyword evidence="2" id="KW-1185">Reference proteome</keyword>
<reference evidence="1 2" key="1">
    <citation type="submission" date="2019-05" db="EMBL/GenBank/DDBJ databases">
        <title>Another draft genome of Portunus trituberculatus and its Hox gene families provides insights of decapod evolution.</title>
        <authorList>
            <person name="Jeong J.-H."/>
            <person name="Song I."/>
            <person name="Kim S."/>
            <person name="Choi T."/>
            <person name="Kim D."/>
            <person name="Ryu S."/>
            <person name="Kim W."/>
        </authorList>
    </citation>
    <scope>NUCLEOTIDE SEQUENCE [LARGE SCALE GENOMIC DNA]</scope>
    <source>
        <tissue evidence="1">Muscle</tissue>
    </source>
</reference>
<evidence type="ECO:0000313" key="2">
    <source>
        <dbReference type="Proteomes" id="UP000324222"/>
    </source>
</evidence>
<gene>
    <name evidence="1" type="ORF">E2C01_039689</name>
</gene>
<organism evidence="1 2">
    <name type="scientific">Portunus trituberculatus</name>
    <name type="common">Swimming crab</name>
    <name type="synonym">Neptunus trituberculatus</name>
    <dbReference type="NCBI Taxonomy" id="210409"/>
    <lineage>
        <taxon>Eukaryota</taxon>
        <taxon>Metazoa</taxon>
        <taxon>Ecdysozoa</taxon>
        <taxon>Arthropoda</taxon>
        <taxon>Crustacea</taxon>
        <taxon>Multicrustacea</taxon>
        <taxon>Malacostraca</taxon>
        <taxon>Eumalacostraca</taxon>
        <taxon>Eucarida</taxon>
        <taxon>Decapoda</taxon>
        <taxon>Pleocyemata</taxon>
        <taxon>Brachyura</taxon>
        <taxon>Eubrachyura</taxon>
        <taxon>Portunoidea</taxon>
        <taxon>Portunidae</taxon>
        <taxon>Portuninae</taxon>
        <taxon>Portunus</taxon>
    </lineage>
</organism>